<sequence length="143" mass="16430">MSFEHLNAIVRFDSLWVEAYDYYDYDRFLDNKTNSADLDQMLAAVLPGFGGAGESRNDLSLEGRILQGISLENVMVRIGDRGKMKAPDCRVIHALLYGTPRLSWRQIVMINTWDTRESCTRKMIPYVRLISVMILQQNALPQE</sequence>
<keyword evidence="2" id="KW-1185">Reference proteome</keyword>
<dbReference type="EMBL" id="MNCJ02000328">
    <property type="protein sequence ID" value="KAF5772412.1"/>
    <property type="molecule type" value="Genomic_DNA"/>
</dbReference>
<proteinExistence type="predicted"/>
<evidence type="ECO:0000313" key="2">
    <source>
        <dbReference type="Proteomes" id="UP000215914"/>
    </source>
</evidence>
<organism evidence="1 2">
    <name type="scientific">Helianthus annuus</name>
    <name type="common">Common sunflower</name>
    <dbReference type="NCBI Taxonomy" id="4232"/>
    <lineage>
        <taxon>Eukaryota</taxon>
        <taxon>Viridiplantae</taxon>
        <taxon>Streptophyta</taxon>
        <taxon>Embryophyta</taxon>
        <taxon>Tracheophyta</taxon>
        <taxon>Spermatophyta</taxon>
        <taxon>Magnoliopsida</taxon>
        <taxon>eudicotyledons</taxon>
        <taxon>Gunneridae</taxon>
        <taxon>Pentapetalae</taxon>
        <taxon>asterids</taxon>
        <taxon>campanulids</taxon>
        <taxon>Asterales</taxon>
        <taxon>Asteraceae</taxon>
        <taxon>Asteroideae</taxon>
        <taxon>Heliantheae alliance</taxon>
        <taxon>Heliantheae</taxon>
        <taxon>Helianthus</taxon>
    </lineage>
</organism>
<dbReference type="Proteomes" id="UP000215914">
    <property type="component" value="Unassembled WGS sequence"/>
</dbReference>
<accession>A0A9K3EFV6</accession>
<reference evidence="1" key="2">
    <citation type="submission" date="2020-06" db="EMBL/GenBank/DDBJ databases">
        <title>Helianthus annuus Genome sequencing and assembly Release 2.</title>
        <authorList>
            <person name="Gouzy J."/>
            <person name="Langlade N."/>
            <person name="Munos S."/>
        </authorList>
    </citation>
    <scope>NUCLEOTIDE SEQUENCE</scope>
    <source>
        <tissue evidence="1">Leaves</tissue>
    </source>
</reference>
<gene>
    <name evidence="1" type="ORF">HanXRQr2_Chr13g0576571</name>
</gene>
<evidence type="ECO:0000313" key="1">
    <source>
        <dbReference type="EMBL" id="KAF5772412.1"/>
    </source>
</evidence>
<dbReference type="Gramene" id="mRNA:HanXRQr2_Chr13g0576571">
    <property type="protein sequence ID" value="CDS:HanXRQr2_Chr13g0576571.1"/>
    <property type="gene ID" value="HanXRQr2_Chr13g0576571"/>
</dbReference>
<comment type="caution">
    <text evidence="1">The sequence shown here is derived from an EMBL/GenBank/DDBJ whole genome shotgun (WGS) entry which is preliminary data.</text>
</comment>
<reference evidence="1" key="1">
    <citation type="journal article" date="2017" name="Nature">
        <title>The sunflower genome provides insights into oil metabolism, flowering and Asterid evolution.</title>
        <authorList>
            <person name="Badouin H."/>
            <person name="Gouzy J."/>
            <person name="Grassa C.J."/>
            <person name="Murat F."/>
            <person name="Staton S.E."/>
            <person name="Cottret L."/>
            <person name="Lelandais-Briere C."/>
            <person name="Owens G.L."/>
            <person name="Carrere S."/>
            <person name="Mayjonade B."/>
            <person name="Legrand L."/>
            <person name="Gill N."/>
            <person name="Kane N.C."/>
            <person name="Bowers J.E."/>
            <person name="Hubner S."/>
            <person name="Bellec A."/>
            <person name="Berard A."/>
            <person name="Berges H."/>
            <person name="Blanchet N."/>
            <person name="Boniface M.C."/>
            <person name="Brunel D."/>
            <person name="Catrice O."/>
            <person name="Chaidir N."/>
            <person name="Claudel C."/>
            <person name="Donnadieu C."/>
            <person name="Faraut T."/>
            <person name="Fievet G."/>
            <person name="Helmstetter N."/>
            <person name="King M."/>
            <person name="Knapp S.J."/>
            <person name="Lai Z."/>
            <person name="Le Paslier M.C."/>
            <person name="Lippi Y."/>
            <person name="Lorenzon L."/>
            <person name="Mandel J.R."/>
            <person name="Marage G."/>
            <person name="Marchand G."/>
            <person name="Marquand E."/>
            <person name="Bret-Mestries E."/>
            <person name="Morien E."/>
            <person name="Nambeesan S."/>
            <person name="Nguyen T."/>
            <person name="Pegot-Espagnet P."/>
            <person name="Pouilly N."/>
            <person name="Raftis F."/>
            <person name="Sallet E."/>
            <person name="Schiex T."/>
            <person name="Thomas J."/>
            <person name="Vandecasteele C."/>
            <person name="Vares D."/>
            <person name="Vear F."/>
            <person name="Vautrin S."/>
            <person name="Crespi M."/>
            <person name="Mangin B."/>
            <person name="Burke J.M."/>
            <person name="Salse J."/>
            <person name="Munos S."/>
            <person name="Vincourt P."/>
            <person name="Rieseberg L.H."/>
            <person name="Langlade N.B."/>
        </authorList>
    </citation>
    <scope>NUCLEOTIDE SEQUENCE</scope>
    <source>
        <tissue evidence="1">Leaves</tissue>
    </source>
</reference>
<name>A0A9K3EFV6_HELAN</name>
<protein>
    <submittedName>
        <fullName evidence="1">Uncharacterized protein</fullName>
    </submittedName>
</protein>
<dbReference type="AlphaFoldDB" id="A0A9K3EFV6"/>